<reference evidence="2" key="1">
    <citation type="submission" date="2021-02" db="EMBL/GenBank/DDBJ databases">
        <authorList>
            <person name="Nowell W R."/>
        </authorList>
    </citation>
    <scope>NUCLEOTIDE SEQUENCE</scope>
</reference>
<gene>
    <name evidence="2" type="ORF">SMN809_LOCUS65646</name>
</gene>
<evidence type="ECO:0000256" key="1">
    <source>
        <dbReference type="SAM" id="Phobius"/>
    </source>
</evidence>
<feature type="transmembrane region" description="Helical" evidence="1">
    <location>
        <begin position="39"/>
        <end position="60"/>
    </location>
</feature>
<evidence type="ECO:0000313" key="3">
    <source>
        <dbReference type="Proteomes" id="UP000676336"/>
    </source>
</evidence>
<keyword evidence="1" id="KW-0472">Membrane</keyword>
<keyword evidence="1" id="KW-0812">Transmembrane</keyword>
<evidence type="ECO:0000313" key="2">
    <source>
        <dbReference type="EMBL" id="CAF5171143.1"/>
    </source>
</evidence>
<comment type="caution">
    <text evidence="2">The sequence shown here is derived from an EMBL/GenBank/DDBJ whole genome shotgun (WGS) entry which is preliminary data.</text>
</comment>
<dbReference type="Proteomes" id="UP000676336">
    <property type="component" value="Unassembled WGS sequence"/>
</dbReference>
<proteinExistence type="predicted"/>
<dbReference type="EMBL" id="CAJOBI010311742">
    <property type="protein sequence ID" value="CAF5171143.1"/>
    <property type="molecule type" value="Genomic_DNA"/>
</dbReference>
<organism evidence="2 3">
    <name type="scientific">Rotaria magnacalcarata</name>
    <dbReference type="NCBI Taxonomy" id="392030"/>
    <lineage>
        <taxon>Eukaryota</taxon>
        <taxon>Metazoa</taxon>
        <taxon>Spiralia</taxon>
        <taxon>Gnathifera</taxon>
        <taxon>Rotifera</taxon>
        <taxon>Eurotatoria</taxon>
        <taxon>Bdelloidea</taxon>
        <taxon>Philodinida</taxon>
        <taxon>Philodinidae</taxon>
        <taxon>Rotaria</taxon>
    </lineage>
</organism>
<sequence>MMNEFIFLENNYFPKYFQLYKSIKENIRDWCDDKRLRRVAVLVSIVVGPFILEMCFIWFIPTIKLLYFLLWNLCLLLITYCWLALIIIISAILEKNKIFPKYAEKFESIMDSLDRWTGNSKFKF</sequence>
<name>A0A8S3GTI0_9BILA</name>
<feature type="non-terminal residue" evidence="2">
    <location>
        <position position="124"/>
    </location>
</feature>
<accession>A0A8S3GTI0</accession>
<feature type="transmembrane region" description="Helical" evidence="1">
    <location>
        <begin position="66"/>
        <end position="93"/>
    </location>
</feature>
<keyword evidence="1" id="KW-1133">Transmembrane helix</keyword>
<protein>
    <submittedName>
        <fullName evidence="2">Uncharacterized protein</fullName>
    </submittedName>
</protein>
<dbReference type="AlphaFoldDB" id="A0A8S3GTI0"/>